<name>A0A0R3WU18_HYDTA</name>
<reference evidence="1 2" key="2">
    <citation type="submission" date="2018-11" db="EMBL/GenBank/DDBJ databases">
        <authorList>
            <consortium name="Pathogen Informatics"/>
        </authorList>
    </citation>
    <scope>NUCLEOTIDE SEQUENCE [LARGE SCALE GENOMIC DNA]</scope>
</reference>
<dbReference type="Proteomes" id="UP000274429">
    <property type="component" value="Unassembled WGS sequence"/>
</dbReference>
<sequence>MILRLVLIYRNRWQGSTVSSTSCSLKSWMLHFLDTLLLLLKMWMLCCKISIKNRSPDRWFCRGIQFRFQSSMSTVEEKADESNKEHNKEDCQWNDDGWLAEKTSSTKTSASTFPRLNSTNSSRPKISKMWCLSSRILSHDVILVV</sequence>
<dbReference type="AlphaFoldDB" id="A0A0R3WU18"/>
<gene>
    <name evidence="1" type="ORF">TTAC_LOCUS4243</name>
</gene>
<dbReference type="WBParaSite" id="TTAC_0000425801-mRNA-1">
    <property type="protein sequence ID" value="TTAC_0000425801-mRNA-1"/>
    <property type="gene ID" value="TTAC_0000425801"/>
</dbReference>
<protein>
    <submittedName>
        <fullName evidence="3">Secreted protein</fullName>
    </submittedName>
</protein>
<dbReference type="EMBL" id="UYWX01003991">
    <property type="protein sequence ID" value="VDM24507.1"/>
    <property type="molecule type" value="Genomic_DNA"/>
</dbReference>
<accession>A0A0R3WU18</accession>
<evidence type="ECO:0000313" key="1">
    <source>
        <dbReference type="EMBL" id="VDM24507.1"/>
    </source>
</evidence>
<evidence type="ECO:0000313" key="2">
    <source>
        <dbReference type="Proteomes" id="UP000274429"/>
    </source>
</evidence>
<evidence type="ECO:0000313" key="3">
    <source>
        <dbReference type="WBParaSite" id="TTAC_0000425801-mRNA-1"/>
    </source>
</evidence>
<organism evidence="3">
    <name type="scientific">Hydatigena taeniaeformis</name>
    <name type="common">Feline tapeworm</name>
    <name type="synonym">Taenia taeniaeformis</name>
    <dbReference type="NCBI Taxonomy" id="6205"/>
    <lineage>
        <taxon>Eukaryota</taxon>
        <taxon>Metazoa</taxon>
        <taxon>Spiralia</taxon>
        <taxon>Lophotrochozoa</taxon>
        <taxon>Platyhelminthes</taxon>
        <taxon>Cestoda</taxon>
        <taxon>Eucestoda</taxon>
        <taxon>Cyclophyllidea</taxon>
        <taxon>Taeniidae</taxon>
        <taxon>Hydatigera</taxon>
    </lineage>
</organism>
<reference evidence="3" key="1">
    <citation type="submission" date="2017-02" db="UniProtKB">
        <authorList>
            <consortium name="WormBaseParasite"/>
        </authorList>
    </citation>
    <scope>IDENTIFICATION</scope>
</reference>
<keyword evidence="2" id="KW-1185">Reference proteome</keyword>
<proteinExistence type="predicted"/>
<dbReference type="PROSITE" id="PS51257">
    <property type="entry name" value="PROKAR_LIPOPROTEIN"/>
    <property type="match status" value="1"/>
</dbReference>